<keyword evidence="2" id="KW-1185">Reference proteome</keyword>
<gene>
    <name evidence="1" type="ORF">CUC15_03570</name>
</gene>
<dbReference type="AlphaFoldDB" id="A0A345PDM0"/>
<evidence type="ECO:0000313" key="2">
    <source>
        <dbReference type="Proteomes" id="UP000253908"/>
    </source>
</evidence>
<organism evidence="1 2">
    <name type="scientific">Oceanobacillus zhaokaii</name>
    <dbReference type="NCBI Taxonomy" id="2052660"/>
    <lineage>
        <taxon>Bacteria</taxon>
        <taxon>Bacillati</taxon>
        <taxon>Bacillota</taxon>
        <taxon>Bacilli</taxon>
        <taxon>Bacillales</taxon>
        <taxon>Bacillaceae</taxon>
        <taxon>Oceanobacillus</taxon>
    </lineage>
</organism>
<protein>
    <submittedName>
        <fullName evidence="1">Uncharacterized protein</fullName>
    </submittedName>
</protein>
<dbReference type="Proteomes" id="UP000253908">
    <property type="component" value="Chromosome"/>
</dbReference>
<name>A0A345PDM0_9BACI</name>
<accession>A0A345PDM0</accession>
<reference evidence="2" key="1">
    <citation type="submission" date="2017-11" db="EMBL/GenBank/DDBJ databases">
        <authorList>
            <person name="Zhu W."/>
        </authorList>
    </citation>
    <scope>NUCLEOTIDE SEQUENCE [LARGE SCALE GENOMIC DNA]</scope>
    <source>
        <strain evidence="2">160</strain>
    </source>
</reference>
<dbReference type="EMBL" id="CP024848">
    <property type="protein sequence ID" value="AXI08100.1"/>
    <property type="molecule type" value="Genomic_DNA"/>
</dbReference>
<proteinExistence type="predicted"/>
<dbReference type="KEGG" id="ocn:CUC15_03570"/>
<sequence>MKIVKETITCKTKEYWLSFRMEMNINFSIMSTITRRTKINKIIANNWAYKESAGAGVKQPLKKNFLYMTYTQYVNLDIT</sequence>
<evidence type="ECO:0000313" key="1">
    <source>
        <dbReference type="EMBL" id="AXI08100.1"/>
    </source>
</evidence>